<reference evidence="3" key="1">
    <citation type="submission" date="2022-11" db="EMBL/GenBank/DDBJ databases">
        <title>Dyadobacter pollutisoli sp. nov., isolated from plastic dumped soil.</title>
        <authorList>
            <person name="Kim J.M."/>
            <person name="Kim K.R."/>
            <person name="Lee J.K."/>
            <person name="Hao L."/>
            <person name="Jeon C.O."/>
        </authorList>
    </citation>
    <scope>NUCLEOTIDE SEQUENCE</scope>
    <source>
        <strain evidence="3">U1</strain>
    </source>
</reference>
<evidence type="ECO:0000256" key="2">
    <source>
        <dbReference type="SAM" id="Phobius"/>
    </source>
</evidence>
<dbReference type="KEGG" id="dpf:ON006_23195"/>
<accession>A0A9E8SKD5</accession>
<evidence type="ECO:0000313" key="3">
    <source>
        <dbReference type="EMBL" id="WAC10636.1"/>
    </source>
</evidence>
<dbReference type="Proteomes" id="UP001164653">
    <property type="component" value="Chromosome"/>
</dbReference>
<dbReference type="AlphaFoldDB" id="A0A9E8SKD5"/>
<feature type="transmembrane region" description="Helical" evidence="2">
    <location>
        <begin position="42"/>
        <end position="61"/>
    </location>
</feature>
<feature type="region of interest" description="Disordered" evidence="1">
    <location>
        <begin position="249"/>
        <end position="273"/>
    </location>
</feature>
<keyword evidence="2" id="KW-0472">Membrane</keyword>
<evidence type="ECO:0000313" key="4">
    <source>
        <dbReference type="Proteomes" id="UP001164653"/>
    </source>
</evidence>
<gene>
    <name evidence="3" type="ORF">ON006_23195</name>
</gene>
<organism evidence="3 4">
    <name type="scientific">Dyadobacter pollutisoli</name>
    <dbReference type="NCBI Taxonomy" id="2910158"/>
    <lineage>
        <taxon>Bacteria</taxon>
        <taxon>Pseudomonadati</taxon>
        <taxon>Bacteroidota</taxon>
        <taxon>Cytophagia</taxon>
        <taxon>Cytophagales</taxon>
        <taxon>Spirosomataceae</taxon>
        <taxon>Dyadobacter</taxon>
    </lineage>
</organism>
<keyword evidence="4" id="KW-1185">Reference proteome</keyword>
<keyword evidence="2" id="KW-1133">Transmembrane helix</keyword>
<name>A0A9E8SKD5_9BACT</name>
<dbReference type="EMBL" id="CP112998">
    <property type="protein sequence ID" value="WAC10636.1"/>
    <property type="molecule type" value="Genomic_DNA"/>
</dbReference>
<dbReference type="RefSeq" id="WP_244822405.1">
    <property type="nucleotide sequence ID" value="NZ_CP112998.1"/>
</dbReference>
<proteinExistence type="predicted"/>
<protein>
    <submittedName>
        <fullName evidence="3">Uncharacterized protein</fullName>
    </submittedName>
</protein>
<evidence type="ECO:0000256" key="1">
    <source>
        <dbReference type="SAM" id="MobiDB-lite"/>
    </source>
</evidence>
<sequence length="273" mass="30818">MKKHPVDDLFKRKLAELERKPSSDAWLKIQEGNKTQRRHAGWPWYAAASILVVMLGGYLVWRSEANGLIHPDNNQNVVAKMNKKEPTPPTKEIEKEHVAELPEVIVESANENSISKATPAGRNEKNHKVEKANPENIPTTQNEIAVAALQEKQAATHIEPNYERPSIAPKIEEVKILPDEPAVSQVSKQDTEPTRTIIVAVETSGSELDDKPKNSRFSRVFRQLKNARAGERVDWEEVGFNPKTLVAKVDDRLHNREDKVSGKDQTPKERTKL</sequence>
<keyword evidence="2" id="KW-0812">Transmembrane</keyword>